<feature type="chain" id="PRO_5046404935" evidence="1">
    <location>
        <begin position="39"/>
        <end position="77"/>
    </location>
</feature>
<evidence type="ECO:0000313" key="2">
    <source>
        <dbReference type="EMBL" id="QIM18421.1"/>
    </source>
</evidence>
<proteinExistence type="predicted"/>
<dbReference type="Proteomes" id="UP000503441">
    <property type="component" value="Chromosome"/>
</dbReference>
<protein>
    <submittedName>
        <fullName evidence="2">Uncharacterized protein</fullName>
    </submittedName>
</protein>
<sequence length="77" mass="8126">MAKHTTARKNIWVRAILAAALALTLAAPAHFTPVPAQATDLPTWEDVQNAKKNEAAAAAKAKEIEGLIAAGRRNSLV</sequence>
<reference evidence="2 3" key="1">
    <citation type="submission" date="2020-03" db="EMBL/GenBank/DDBJ databases">
        <title>Leucobacter sp. nov., isolated from beetles.</title>
        <authorList>
            <person name="Hyun D.-W."/>
            <person name="Bae J.-W."/>
        </authorList>
    </citation>
    <scope>NUCLEOTIDE SEQUENCE [LARGE SCALE GENOMIC DNA]</scope>
    <source>
        <strain evidence="2 3">HDW9A</strain>
    </source>
</reference>
<name>A0ABX6JWT1_9MICO</name>
<feature type="signal peptide" evidence="1">
    <location>
        <begin position="1"/>
        <end position="38"/>
    </location>
</feature>
<organism evidence="2 3">
    <name type="scientific">Leucobacter coleopterorum</name>
    <dbReference type="NCBI Taxonomy" id="2714933"/>
    <lineage>
        <taxon>Bacteria</taxon>
        <taxon>Bacillati</taxon>
        <taxon>Actinomycetota</taxon>
        <taxon>Actinomycetes</taxon>
        <taxon>Micrococcales</taxon>
        <taxon>Microbacteriaceae</taxon>
        <taxon>Leucobacter</taxon>
    </lineage>
</organism>
<keyword evidence="3" id="KW-1185">Reference proteome</keyword>
<dbReference type="EMBL" id="CP049933">
    <property type="protein sequence ID" value="QIM18421.1"/>
    <property type="molecule type" value="Genomic_DNA"/>
</dbReference>
<dbReference type="RefSeq" id="WP_166329987.1">
    <property type="nucleotide sequence ID" value="NZ_CP049933.1"/>
</dbReference>
<accession>A0ABX6JWT1</accession>
<evidence type="ECO:0000256" key="1">
    <source>
        <dbReference type="SAM" id="SignalP"/>
    </source>
</evidence>
<gene>
    <name evidence="2" type="ORF">G7066_06870</name>
</gene>
<keyword evidence="1" id="KW-0732">Signal</keyword>
<evidence type="ECO:0000313" key="3">
    <source>
        <dbReference type="Proteomes" id="UP000503441"/>
    </source>
</evidence>